<feature type="compositionally biased region" description="Basic and acidic residues" evidence="1">
    <location>
        <begin position="182"/>
        <end position="194"/>
    </location>
</feature>
<evidence type="ECO:0000256" key="1">
    <source>
        <dbReference type="SAM" id="MobiDB-lite"/>
    </source>
</evidence>
<dbReference type="AlphaFoldDB" id="E3NMT1"/>
<feature type="compositionally biased region" description="Polar residues" evidence="1">
    <location>
        <begin position="201"/>
        <end position="214"/>
    </location>
</feature>
<feature type="region of interest" description="Disordered" evidence="1">
    <location>
        <begin position="1"/>
        <end position="272"/>
    </location>
</feature>
<dbReference type="HOGENOM" id="CLU_1023924_0_0_1"/>
<organism evidence="3">
    <name type="scientific">Caenorhabditis remanei</name>
    <name type="common">Caenorhabditis vulgaris</name>
    <dbReference type="NCBI Taxonomy" id="31234"/>
    <lineage>
        <taxon>Eukaryota</taxon>
        <taxon>Metazoa</taxon>
        <taxon>Ecdysozoa</taxon>
        <taxon>Nematoda</taxon>
        <taxon>Chromadorea</taxon>
        <taxon>Rhabditida</taxon>
        <taxon>Rhabditina</taxon>
        <taxon>Rhabditomorpha</taxon>
        <taxon>Rhabditoidea</taxon>
        <taxon>Rhabditidae</taxon>
        <taxon>Peloderinae</taxon>
        <taxon>Caenorhabditis</taxon>
    </lineage>
</organism>
<accession>E3NMT1</accession>
<dbReference type="EMBL" id="DS269105">
    <property type="protein sequence ID" value="EFP08849.1"/>
    <property type="molecule type" value="Genomic_DNA"/>
</dbReference>
<gene>
    <name evidence="2" type="ORF">CRE_11535</name>
</gene>
<evidence type="ECO:0000313" key="2">
    <source>
        <dbReference type="EMBL" id="EFP08849.1"/>
    </source>
</evidence>
<sequence>MLKPSTSTGKLLHSASMVNLTTTTTRAPSAAPLSSAPSTTTNIYAKQYIPRSGRSVSTLRHASAEPRRAGGPAPFRIEPSDQMQLVEGFPTSFSTKKVEKMENSGNTTPPPSLTSSESDSGASGAPGLIRSASGSMLLRRTAERTRRQSESPKKTTMRRSGSVGGALSGVGGACGVGGVFPKESEDVEMKETPVLKRKRTTSMTSLLQSISTNDDAPPILTPQRTRPLRGASVGGGAEGGGASSPQKSPMKKMTSSSSPMKKRGRPEEGGDI</sequence>
<name>E3NMT1_CAERE</name>
<dbReference type="eggNOG" id="ENOG502TJ4K">
    <property type="taxonomic scope" value="Eukaryota"/>
</dbReference>
<proteinExistence type="predicted"/>
<evidence type="ECO:0000313" key="3">
    <source>
        <dbReference type="Proteomes" id="UP000008281"/>
    </source>
</evidence>
<dbReference type="InParanoid" id="E3NMT1"/>
<reference evidence="2" key="1">
    <citation type="submission" date="2007-07" db="EMBL/GenBank/DDBJ databases">
        <title>PCAP assembly of the Caenorhabditis remanei genome.</title>
        <authorList>
            <consortium name="The Caenorhabditis remanei Sequencing Consortium"/>
            <person name="Wilson R.K."/>
        </authorList>
    </citation>
    <scope>NUCLEOTIDE SEQUENCE [LARGE SCALE GENOMIC DNA]</scope>
    <source>
        <strain evidence="2">PB4641</strain>
    </source>
</reference>
<feature type="compositionally biased region" description="Gly residues" evidence="1">
    <location>
        <begin position="162"/>
        <end position="178"/>
    </location>
</feature>
<feature type="compositionally biased region" description="Basic and acidic residues" evidence="1">
    <location>
        <begin position="140"/>
        <end position="153"/>
    </location>
</feature>
<protein>
    <submittedName>
        <fullName evidence="2">Uncharacterized protein</fullName>
    </submittedName>
</protein>
<feature type="compositionally biased region" description="Low complexity" evidence="1">
    <location>
        <begin position="21"/>
        <end position="41"/>
    </location>
</feature>
<feature type="compositionally biased region" description="Gly residues" evidence="1">
    <location>
        <begin position="232"/>
        <end position="242"/>
    </location>
</feature>
<feature type="compositionally biased region" description="Low complexity" evidence="1">
    <location>
        <begin position="243"/>
        <end position="259"/>
    </location>
</feature>
<keyword evidence="3" id="KW-1185">Reference proteome</keyword>
<dbReference type="Proteomes" id="UP000008281">
    <property type="component" value="Unassembled WGS sequence"/>
</dbReference>